<dbReference type="InterPro" id="IPR056884">
    <property type="entry name" value="NPHP3-like_N"/>
</dbReference>
<evidence type="ECO:0000256" key="2">
    <source>
        <dbReference type="ARBA" id="ARBA00015856"/>
    </source>
</evidence>
<feature type="domain" description="Nephrocystin 3-like N-terminal" evidence="7">
    <location>
        <begin position="366"/>
        <end position="525"/>
    </location>
</feature>
<dbReference type="PANTHER" id="PTHR10039">
    <property type="entry name" value="AMELOGENIN"/>
    <property type="match status" value="1"/>
</dbReference>
<evidence type="ECO:0000259" key="6">
    <source>
        <dbReference type="Pfam" id="PF22939"/>
    </source>
</evidence>
<evidence type="ECO:0000259" key="5">
    <source>
        <dbReference type="Pfam" id="PF07819"/>
    </source>
</evidence>
<feature type="domain" description="GPI inositol-deacylase PGAP1-like alpha/beta" evidence="5">
    <location>
        <begin position="78"/>
        <end position="207"/>
    </location>
</feature>
<dbReference type="InParanoid" id="A0A2J6SX31"/>
<dbReference type="Pfam" id="PF22939">
    <property type="entry name" value="WHD_GPIID"/>
    <property type="match status" value="1"/>
</dbReference>
<dbReference type="RefSeq" id="XP_024732127.1">
    <property type="nucleotide sequence ID" value="XM_024870255.1"/>
</dbReference>
<dbReference type="PANTHER" id="PTHR10039:SF16">
    <property type="entry name" value="GPI INOSITOL-DEACYLASE"/>
    <property type="match status" value="1"/>
</dbReference>
<dbReference type="Pfam" id="PF07819">
    <property type="entry name" value="PGAP1"/>
    <property type="match status" value="1"/>
</dbReference>
<dbReference type="InterPro" id="IPR054471">
    <property type="entry name" value="GPIID_WHD"/>
</dbReference>
<dbReference type="InterPro" id="IPR012908">
    <property type="entry name" value="PGAP1-ab_dom-like"/>
</dbReference>
<reference evidence="8 9" key="1">
    <citation type="submission" date="2016-04" db="EMBL/GenBank/DDBJ databases">
        <title>A degradative enzymes factory behind the ericoid mycorrhizal symbiosis.</title>
        <authorList>
            <consortium name="DOE Joint Genome Institute"/>
            <person name="Martino E."/>
            <person name="Morin E."/>
            <person name="Grelet G."/>
            <person name="Kuo A."/>
            <person name="Kohler A."/>
            <person name="Daghino S."/>
            <person name="Barry K."/>
            <person name="Choi C."/>
            <person name="Cichocki N."/>
            <person name="Clum A."/>
            <person name="Copeland A."/>
            <person name="Hainaut M."/>
            <person name="Haridas S."/>
            <person name="Labutti K."/>
            <person name="Lindquist E."/>
            <person name="Lipzen A."/>
            <person name="Khouja H.-R."/>
            <person name="Murat C."/>
            <person name="Ohm R."/>
            <person name="Olson A."/>
            <person name="Spatafora J."/>
            <person name="Veneault-Fourrey C."/>
            <person name="Henrissat B."/>
            <person name="Grigoriev I."/>
            <person name="Martin F."/>
            <person name="Perotto S."/>
        </authorList>
    </citation>
    <scope>NUCLEOTIDE SEQUENCE [LARGE SCALE GENOMIC DNA]</scope>
    <source>
        <strain evidence="8 9">E</strain>
    </source>
</reference>
<dbReference type="Gene3D" id="2.130.10.10">
    <property type="entry name" value="YVTN repeat-like/Quinoprotein amine dehydrogenase"/>
    <property type="match status" value="3"/>
</dbReference>
<dbReference type="EC" id="3.1.-.-" evidence="4"/>
<dbReference type="EMBL" id="KZ613856">
    <property type="protein sequence ID" value="PMD55223.1"/>
    <property type="molecule type" value="Genomic_DNA"/>
</dbReference>
<gene>
    <name evidence="8" type="ORF">K444DRAFT_100906</name>
</gene>
<evidence type="ECO:0000256" key="1">
    <source>
        <dbReference type="ARBA" id="ARBA00003496"/>
    </source>
</evidence>
<dbReference type="Pfam" id="PF00400">
    <property type="entry name" value="WD40"/>
    <property type="match status" value="1"/>
</dbReference>
<dbReference type="SMART" id="SM00320">
    <property type="entry name" value="WD40"/>
    <property type="match status" value="7"/>
</dbReference>
<dbReference type="InterPro" id="IPR027417">
    <property type="entry name" value="P-loop_NTPase"/>
</dbReference>
<evidence type="ECO:0000313" key="9">
    <source>
        <dbReference type="Proteomes" id="UP000235371"/>
    </source>
</evidence>
<feature type="domain" description="GPI inositol-deacylase winged helix" evidence="6">
    <location>
        <begin position="627"/>
        <end position="716"/>
    </location>
</feature>
<dbReference type="Proteomes" id="UP000235371">
    <property type="component" value="Unassembled WGS sequence"/>
</dbReference>
<evidence type="ECO:0000256" key="4">
    <source>
        <dbReference type="RuleBase" id="RU365011"/>
    </source>
</evidence>
<dbReference type="SUPFAM" id="SSF50978">
    <property type="entry name" value="WD40 repeat-like"/>
    <property type="match status" value="2"/>
</dbReference>
<comment type="function">
    <text evidence="1 4">Involved in inositol deacylation of GPI-anchored proteins which plays important roles in the quality control and ER-associated degradation of GPI-anchored proteins.</text>
</comment>
<keyword evidence="4" id="KW-0256">Endoplasmic reticulum</keyword>
<evidence type="ECO:0000259" key="7">
    <source>
        <dbReference type="Pfam" id="PF24883"/>
    </source>
</evidence>
<dbReference type="InterPro" id="IPR036322">
    <property type="entry name" value="WD40_repeat_dom_sf"/>
</dbReference>
<comment type="subcellular location">
    <subcellularLocation>
        <location evidence="4">Endoplasmic reticulum membrane</location>
    </subcellularLocation>
</comment>
<keyword evidence="4" id="KW-0472">Membrane</keyword>
<keyword evidence="3" id="KW-0677">Repeat</keyword>
<dbReference type="GO" id="GO:0005789">
    <property type="term" value="C:endoplasmic reticulum membrane"/>
    <property type="evidence" value="ECO:0007669"/>
    <property type="project" value="UniProtKB-SubCell"/>
</dbReference>
<comment type="similarity">
    <text evidence="4">Belongs to the GPI inositol-deacylase family.</text>
</comment>
<dbReference type="InterPro" id="IPR029058">
    <property type="entry name" value="AB_hydrolase_fold"/>
</dbReference>
<protein>
    <recommendedName>
        <fullName evidence="2 4">GPI inositol-deacylase</fullName>
        <ecNumber evidence="4">3.1.-.-</ecNumber>
    </recommendedName>
</protein>
<dbReference type="GeneID" id="36578337"/>
<evidence type="ECO:0000256" key="3">
    <source>
        <dbReference type="ARBA" id="ARBA00022737"/>
    </source>
</evidence>
<sequence>MAKLIPKLGSIKEPNQDPIDPAWQLIRQRTNLSSRSRLSLTRILTRHPTTLVPPKDLKGPFGLNTLFRPLQPAVADLIFVHGLGGGSRSTWTKSEDPSLYWPKEWLSHDPDFIDVRIHAFGYNSNWQKESTLNIHDFAKSLLGSIQDCPQIPRRSNTPLIFVGHSMGGLVIKKAFILANQLHEYESVARRVRSIFFLATPHRGADLATTLSKLLAVSSGARPFVQDLHPKSLATQTINDEFPRYCQQLQLFSFYETLPMYYGAGRGIIVEKDLAVLGYANERNELLNANHRNVCRYADPTDPNYSTIRNALASMIANFRDLDSNPQQFSHDDEHREQQRLLSHLLGVPETLADDFMTFDSQRIGESCKWLIEKETFTAWRNSNTSQLYWISAKPAAGKSVLSGYVVKHLKDSALDCMFYFFADNDNLQSSTSLFLRSMASQMASAHPQILQTVVQICTREDQVCQMDARTIWNKLFLEGILKVELERRQYWVLDALDQCQGDSDLIPFLLKIIDMANINILVTSRNGFETSSPFEICRANVITEEILPEDTEFDISLYLEANMKNVLRFDEEARRRTAGTILKKAAGCFLWAKLILKELQKVHMSTEVRQFLEELPCGIDGLYLHLLDSMTRAKYGKPLAKAILTWAVCCVRPLRTDELYIALQMDVKDTIGSVEDIVATCGHFLSIDKQSRVQMIHPTARDFFLRSNITSEFAIDKKLGHKKLAMTCLQYLSGDEMQPPRHQRLSMLVEVPKRSSFVAYACNCLHEHINHASSTADDLLLELANFLSSSNVLSWIEYLAQNSDLNRVVQTGKALKNFLQRRRKHMFTFGPEVSIIDSWGTDLIRLVGKFGKTLLSFPSSIFHAIPPFCPVESAPYQQFGSQPHGISVIGQSNTTWDECLSTIFHRQQQLSALTCSGEYFAVGASCGSITIYNNTDCQEIQALEHGEYITVLRFSQGGQKLASAGAVFIKIWDVSNWKQLWTFDIQAQCMFLVFMDNDRILLGALKNNELKNWNIDIGIPRNSGNWTPNLEGPRVHGFRRPTAAAFCMNDKLLAIVYRGQDLLLRDLEKDAFYDTFARKAPDGRPLVNTTINALAFSCAPDTHLLAVSYWDGDLILLDTSDMSVKETTMGSAYILVSSPDGRTLATAGNQGDVQLFDFESLKLLYRISLDGYYIKALAFSADSRRLLDIRGSQCQIWDPMALARQDIDDGSSDTVSVSTAPQKIREMGPSDIVLITALAYHDNGDIFFCGKEDGSVWLYDSNTGQDVEKLYGLPGGVPIMSLHYNKTYLSSTDSSSRVTTHKLLRSHIGWGIGRTLLDHRAGEAVRQVLSNNDHSRFLVSTTSADSVWSGTTSGKFELLDSISRKDAPNRRWANHPTNADLLILVTDNFVHLYDWVSLTEVTANKGIPLHGANPGLRIHTVMPCFNNSMIAAAFSDSATNRPRPHVLLFHLADLSVSTKKVLEGVKYEYLADRAEFLIGTHGNRLVFLDSAGWVCSVASVKAGTTETTDGNLMRHFLLPSDWLSNNNELLIEVTKQGDVIIVKRDEVAVVKRGLSNIE</sequence>
<evidence type="ECO:0000313" key="8">
    <source>
        <dbReference type="EMBL" id="PMD55223.1"/>
    </source>
</evidence>
<dbReference type="InterPro" id="IPR001680">
    <property type="entry name" value="WD40_rpt"/>
</dbReference>
<proteinExistence type="inferred from homology"/>
<keyword evidence="9" id="KW-1185">Reference proteome</keyword>
<dbReference type="InterPro" id="IPR015943">
    <property type="entry name" value="WD40/YVTN_repeat-like_dom_sf"/>
</dbReference>
<dbReference type="GO" id="GO:0016788">
    <property type="term" value="F:hydrolase activity, acting on ester bonds"/>
    <property type="evidence" value="ECO:0007669"/>
    <property type="project" value="InterPro"/>
</dbReference>
<dbReference type="Gene3D" id="3.40.50.1820">
    <property type="entry name" value="alpha/beta hydrolase"/>
    <property type="match status" value="1"/>
</dbReference>
<dbReference type="Gene3D" id="3.40.50.300">
    <property type="entry name" value="P-loop containing nucleotide triphosphate hydrolases"/>
    <property type="match status" value="1"/>
</dbReference>
<accession>A0A2J6SX31</accession>
<keyword evidence="4" id="KW-0653">Protein transport</keyword>
<dbReference type="GO" id="GO:0015031">
    <property type="term" value="P:protein transport"/>
    <property type="evidence" value="ECO:0007669"/>
    <property type="project" value="UniProtKB-KW"/>
</dbReference>
<keyword evidence="4" id="KW-0813">Transport</keyword>
<organism evidence="8 9">
    <name type="scientific">Hyaloscypha bicolor E</name>
    <dbReference type="NCBI Taxonomy" id="1095630"/>
    <lineage>
        <taxon>Eukaryota</taxon>
        <taxon>Fungi</taxon>
        <taxon>Dikarya</taxon>
        <taxon>Ascomycota</taxon>
        <taxon>Pezizomycotina</taxon>
        <taxon>Leotiomycetes</taxon>
        <taxon>Helotiales</taxon>
        <taxon>Hyaloscyphaceae</taxon>
        <taxon>Hyaloscypha</taxon>
        <taxon>Hyaloscypha bicolor</taxon>
    </lineage>
</organism>
<dbReference type="SUPFAM" id="SSF53474">
    <property type="entry name" value="alpha/beta-Hydrolases"/>
    <property type="match status" value="1"/>
</dbReference>
<keyword evidence="4" id="KW-0378">Hydrolase</keyword>
<dbReference type="OrthoDB" id="194358at2759"/>
<name>A0A2J6SX31_9HELO</name>
<dbReference type="Pfam" id="PF24883">
    <property type="entry name" value="NPHP3_N"/>
    <property type="match status" value="1"/>
</dbReference>